<organism evidence="1 2">
    <name type="scientific">Mikania micrantha</name>
    <name type="common">bitter vine</name>
    <dbReference type="NCBI Taxonomy" id="192012"/>
    <lineage>
        <taxon>Eukaryota</taxon>
        <taxon>Viridiplantae</taxon>
        <taxon>Streptophyta</taxon>
        <taxon>Embryophyta</taxon>
        <taxon>Tracheophyta</taxon>
        <taxon>Spermatophyta</taxon>
        <taxon>Magnoliopsida</taxon>
        <taxon>eudicotyledons</taxon>
        <taxon>Gunneridae</taxon>
        <taxon>Pentapetalae</taxon>
        <taxon>asterids</taxon>
        <taxon>campanulids</taxon>
        <taxon>Asterales</taxon>
        <taxon>Asteraceae</taxon>
        <taxon>Asteroideae</taxon>
        <taxon>Heliantheae alliance</taxon>
        <taxon>Eupatorieae</taxon>
        <taxon>Mikania</taxon>
    </lineage>
</organism>
<gene>
    <name evidence="1" type="ORF">E3N88_29014</name>
</gene>
<protein>
    <submittedName>
        <fullName evidence="1">Uncharacterized protein</fullName>
    </submittedName>
</protein>
<sequence>MDLWNEYQKETKYIIDNLHVFKIMFEVLDKDQENQTRQSKKFKIGSKSKIIGRIVSYGYCHNIPGSLSDKGCYVVKRTNGCQYFGKASDLMSLPSFECMSLARMKMIKPILTRHNEVFERLPKKEARTGWSLFTPQFIDMQSLKFSKDQDLGR</sequence>
<reference evidence="1 2" key="1">
    <citation type="submission" date="2019-05" db="EMBL/GenBank/DDBJ databases">
        <title>Mikania micrantha, genome provides insights into the molecular mechanism of rapid growth.</title>
        <authorList>
            <person name="Liu B."/>
        </authorList>
    </citation>
    <scope>NUCLEOTIDE SEQUENCE [LARGE SCALE GENOMIC DNA]</scope>
    <source>
        <strain evidence="1">NLD-2019</strain>
        <tissue evidence="1">Leaf</tissue>
    </source>
</reference>
<evidence type="ECO:0000313" key="1">
    <source>
        <dbReference type="EMBL" id="KAD4180423.1"/>
    </source>
</evidence>
<evidence type="ECO:0000313" key="2">
    <source>
        <dbReference type="Proteomes" id="UP000326396"/>
    </source>
</evidence>
<dbReference type="AlphaFoldDB" id="A0A5N6N146"/>
<comment type="caution">
    <text evidence="1">The sequence shown here is derived from an EMBL/GenBank/DDBJ whole genome shotgun (WGS) entry which is preliminary data.</text>
</comment>
<dbReference type="Proteomes" id="UP000326396">
    <property type="component" value="Linkage Group LG4"/>
</dbReference>
<keyword evidence="2" id="KW-1185">Reference proteome</keyword>
<name>A0A5N6N146_9ASTR</name>
<accession>A0A5N6N146</accession>
<proteinExistence type="predicted"/>
<dbReference type="EMBL" id="SZYD01000014">
    <property type="protein sequence ID" value="KAD4180423.1"/>
    <property type="molecule type" value="Genomic_DNA"/>
</dbReference>